<gene>
    <name evidence="2" type="ORF">FHU40_000778</name>
</gene>
<proteinExistence type="predicted"/>
<keyword evidence="3" id="KW-1185">Reference proteome</keyword>
<comment type="caution">
    <text evidence="2">The sequence shown here is derived from an EMBL/GenBank/DDBJ whole genome shotgun (WGS) entry which is preliminary data.</text>
</comment>
<dbReference type="Proteomes" id="UP000589626">
    <property type="component" value="Unassembled WGS sequence"/>
</dbReference>
<reference evidence="2 3" key="1">
    <citation type="submission" date="2020-08" db="EMBL/GenBank/DDBJ databases">
        <title>Sequencing the genomes of 1000 actinobacteria strains.</title>
        <authorList>
            <person name="Klenk H.-P."/>
        </authorList>
    </citation>
    <scope>NUCLEOTIDE SEQUENCE [LARGE SCALE GENOMIC DNA]</scope>
    <source>
        <strain evidence="2 3">DSM 105498</strain>
    </source>
</reference>
<evidence type="ECO:0000313" key="3">
    <source>
        <dbReference type="Proteomes" id="UP000589626"/>
    </source>
</evidence>
<evidence type="ECO:0000256" key="1">
    <source>
        <dbReference type="SAM" id="MobiDB-lite"/>
    </source>
</evidence>
<dbReference type="AlphaFoldDB" id="A0A7W4VT97"/>
<evidence type="ECO:0000313" key="2">
    <source>
        <dbReference type="EMBL" id="MBB3040977.1"/>
    </source>
</evidence>
<name>A0A7W4VT97_9ACTN</name>
<protein>
    <submittedName>
        <fullName evidence="2">Uncharacterized protein</fullName>
    </submittedName>
</protein>
<accession>A0A7W4VT97</accession>
<sequence length="79" mass="9028">MNTVDQLARMSEWRAANPAPRQPVDLATHEDEDTLRRAFAGISTAARCEQRRPAPIRVDEYGYDRRGRYYAGWDGGDDD</sequence>
<feature type="region of interest" description="Disordered" evidence="1">
    <location>
        <begin position="1"/>
        <end position="26"/>
    </location>
</feature>
<dbReference type="EMBL" id="JACHWR010000001">
    <property type="protein sequence ID" value="MBB3040977.1"/>
    <property type="molecule type" value="Genomic_DNA"/>
</dbReference>
<dbReference type="RefSeq" id="WP_183590940.1">
    <property type="nucleotide sequence ID" value="NZ_JACHWR010000001.1"/>
</dbReference>
<organism evidence="2 3">
    <name type="scientific">Nocardioides soli</name>
    <dbReference type="NCBI Taxonomy" id="1036020"/>
    <lineage>
        <taxon>Bacteria</taxon>
        <taxon>Bacillati</taxon>
        <taxon>Actinomycetota</taxon>
        <taxon>Actinomycetes</taxon>
        <taxon>Propionibacteriales</taxon>
        <taxon>Nocardioidaceae</taxon>
        <taxon>Nocardioides</taxon>
    </lineage>
</organism>